<dbReference type="OrthoDB" id="952961at2"/>
<comment type="caution">
    <text evidence="1">The sequence shown here is derived from an EMBL/GenBank/DDBJ whole genome shotgun (WGS) entry which is preliminary data.</text>
</comment>
<keyword evidence="2" id="KW-1185">Reference proteome</keyword>
<reference evidence="1 2" key="1">
    <citation type="submission" date="2019-05" db="EMBL/GenBank/DDBJ databases">
        <authorList>
            <person name="Qu J.-H."/>
        </authorList>
    </citation>
    <scope>NUCLEOTIDE SEQUENCE [LARGE SCALE GENOMIC DNA]</scope>
    <source>
        <strain evidence="1 2">NS28</strain>
    </source>
</reference>
<dbReference type="Proteomes" id="UP000323994">
    <property type="component" value="Unassembled WGS sequence"/>
</dbReference>
<proteinExistence type="predicted"/>
<accession>A0A5M8QTB4</accession>
<evidence type="ECO:0000313" key="2">
    <source>
        <dbReference type="Proteomes" id="UP000323994"/>
    </source>
</evidence>
<evidence type="ECO:0000313" key="1">
    <source>
        <dbReference type="EMBL" id="KAA6438498.1"/>
    </source>
</evidence>
<dbReference type="RefSeq" id="WP_139013300.1">
    <property type="nucleotide sequence ID" value="NZ_VBSN01000049.1"/>
</dbReference>
<organism evidence="1 2">
    <name type="scientific">Dyadobacter flavalbus</name>
    <dbReference type="NCBI Taxonomy" id="2579942"/>
    <lineage>
        <taxon>Bacteria</taxon>
        <taxon>Pseudomonadati</taxon>
        <taxon>Bacteroidota</taxon>
        <taxon>Cytophagia</taxon>
        <taxon>Cytophagales</taxon>
        <taxon>Spirosomataceae</taxon>
        <taxon>Dyadobacter</taxon>
    </lineage>
</organism>
<gene>
    <name evidence="1" type="ORF">FEM33_17580</name>
</gene>
<dbReference type="AlphaFoldDB" id="A0A5M8QTB4"/>
<name>A0A5M8QTB4_9BACT</name>
<dbReference type="EMBL" id="VBSN01000049">
    <property type="protein sequence ID" value="KAA6438498.1"/>
    <property type="molecule type" value="Genomic_DNA"/>
</dbReference>
<protein>
    <submittedName>
        <fullName evidence="1">Uncharacterized protein</fullName>
    </submittedName>
</protein>
<sequence>MRDFANFDKEESYFQPTRTHLDVHVKLRKTTPELAASQNWTYRLKIFCSVPVLLFSPENGGCNTLIHLNHVLLTHLNATCWLKAEKLTFMLFISDASIRKEVVCVKAIQLSVQDSARVRKACKSQNGLSYHQVESLVDIIYQLNITEIWPPEMDAR</sequence>